<name>A0A554XDE9_9BURK</name>
<reference evidence="1 2" key="1">
    <citation type="submission" date="2019-07" db="EMBL/GenBank/DDBJ databases">
        <title>Tepidimonas charontis SPSP-6 draft genome.</title>
        <authorList>
            <person name="Da Costa M.S."/>
            <person name="Froufe H.J.C."/>
            <person name="Egas C."/>
            <person name="Albuquerque L."/>
        </authorList>
    </citation>
    <scope>NUCLEOTIDE SEQUENCE [LARGE SCALE GENOMIC DNA]</scope>
    <source>
        <strain evidence="1 2">SPSP-6</strain>
    </source>
</reference>
<dbReference type="CDD" id="cd05403">
    <property type="entry name" value="NT_KNTase_like"/>
    <property type="match status" value="1"/>
</dbReference>
<dbReference type="SUPFAM" id="SSF81301">
    <property type="entry name" value="Nucleotidyltransferase"/>
    <property type="match status" value="1"/>
</dbReference>
<evidence type="ECO:0000313" key="1">
    <source>
        <dbReference type="EMBL" id="TSE33858.1"/>
    </source>
</evidence>
<keyword evidence="2" id="KW-1185">Reference proteome</keyword>
<comment type="caution">
    <text evidence="1">The sequence shown here is derived from an EMBL/GenBank/DDBJ whole genome shotgun (WGS) entry which is preliminary data.</text>
</comment>
<dbReference type="EMBL" id="VJON01000024">
    <property type="protein sequence ID" value="TSE33858.1"/>
    <property type="molecule type" value="Genomic_DNA"/>
</dbReference>
<evidence type="ECO:0008006" key="3">
    <source>
        <dbReference type="Google" id="ProtNLM"/>
    </source>
</evidence>
<dbReference type="InterPro" id="IPR043519">
    <property type="entry name" value="NT_sf"/>
</dbReference>
<accession>A0A554XDE9</accession>
<organism evidence="1 2">
    <name type="scientific">Tepidimonas charontis</name>
    <dbReference type="NCBI Taxonomy" id="2267262"/>
    <lineage>
        <taxon>Bacteria</taxon>
        <taxon>Pseudomonadati</taxon>
        <taxon>Pseudomonadota</taxon>
        <taxon>Betaproteobacteria</taxon>
        <taxon>Burkholderiales</taxon>
        <taxon>Tepidimonas</taxon>
    </lineage>
</organism>
<proteinExistence type="predicted"/>
<dbReference type="OrthoDB" id="14556at2"/>
<dbReference type="Gene3D" id="3.30.460.10">
    <property type="entry name" value="Beta Polymerase, domain 2"/>
    <property type="match status" value="1"/>
</dbReference>
<dbReference type="RefSeq" id="WP_144328558.1">
    <property type="nucleotide sequence ID" value="NZ_VJON01000024.1"/>
</dbReference>
<gene>
    <name evidence="1" type="ORF">Tchar_01610</name>
</gene>
<evidence type="ECO:0000313" key="2">
    <source>
        <dbReference type="Proteomes" id="UP000318294"/>
    </source>
</evidence>
<dbReference type="Proteomes" id="UP000318294">
    <property type="component" value="Unassembled WGS sequence"/>
</dbReference>
<sequence length="99" mass="10721">MRLDPHHAQRIVDEARAVFGPQVQVRLFGSRVDDGARGGDIDLLVTVAQPIAHPALLASRLGARLQAALGEQHIDIVLEAPNLPPRPVHRVAHEQGVLL</sequence>
<dbReference type="AlphaFoldDB" id="A0A554XDE9"/>
<protein>
    <recommendedName>
        <fullName evidence="3">Nucleotidyltransferase domain protein</fullName>
    </recommendedName>
</protein>